<comment type="caution">
    <text evidence="9">The sequence shown here is derived from an EMBL/GenBank/DDBJ whole genome shotgun (WGS) entry which is preliminary data.</text>
</comment>
<dbReference type="PANTHER" id="PTHR11728">
    <property type="entry name" value="GLYCEROL-3-PHOSPHATE DEHYDROGENASE"/>
    <property type="match status" value="1"/>
</dbReference>
<dbReference type="InterPro" id="IPR013328">
    <property type="entry name" value="6PGD_dom2"/>
</dbReference>
<name>A0A1W0WG22_HYPEX</name>
<feature type="domain" description="Glycerol-3-phosphate dehydrogenase NAD-dependent N-terminal" evidence="7">
    <location>
        <begin position="14"/>
        <end position="188"/>
    </location>
</feature>
<dbReference type="Gene3D" id="1.10.1040.10">
    <property type="entry name" value="N-(1-d-carboxylethyl)-l-norvaline Dehydrogenase, domain 2"/>
    <property type="match status" value="1"/>
</dbReference>
<accession>A0A1W0WG22</accession>
<evidence type="ECO:0000256" key="5">
    <source>
        <dbReference type="RuleBase" id="RU000437"/>
    </source>
</evidence>
<dbReference type="NCBIfam" id="TIGR03376">
    <property type="entry name" value="glycerol3P_DH"/>
    <property type="match status" value="1"/>
</dbReference>
<evidence type="ECO:0000256" key="3">
    <source>
        <dbReference type="ARBA" id="ARBA00023027"/>
    </source>
</evidence>
<dbReference type="GO" id="GO:0005829">
    <property type="term" value="C:cytosol"/>
    <property type="evidence" value="ECO:0007669"/>
    <property type="project" value="TreeGrafter"/>
</dbReference>
<keyword evidence="2 5" id="KW-0560">Oxidoreductase</keyword>
<dbReference type="GO" id="GO:0042803">
    <property type="term" value="F:protein homodimerization activity"/>
    <property type="evidence" value="ECO:0007669"/>
    <property type="project" value="InterPro"/>
</dbReference>
<comment type="similarity">
    <text evidence="1 5">Belongs to the NAD-dependent glycerol-3-phosphate dehydrogenase family.</text>
</comment>
<evidence type="ECO:0000256" key="6">
    <source>
        <dbReference type="RuleBase" id="RU361243"/>
    </source>
</evidence>
<dbReference type="GO" id="GO:0046168">
    <property type="term" value="P:glycerol-3-phosphate catabolic process"/>
    <property type="evidence" value="ECO:0007669"/>
    <property type="project" value="UniProtKB-UniRule"/>
</dbReference>
<dbReference type="EC" id="1.1.1.8" evidence="6"/>
<dbReference type="Pfam" id="PF01210">
    <property type="entry name" value="NAD_Gly3P_dh_N"/>
    <property type="match status" value="1"/>
</dbReference>
<protein>
    <recommendedName>
        <fullName evidence="6">Glycerol-3-phosphate dehydrogenase [NAD(+)]</fullName>
        <ecNumber evidence="6">1.1.1.8</ecNumber>
    </recommendedName>
</protein>
<dbReference type="Proteomes" id="UP000192578">
    <property type="component" value="Unassembled WGS sequence"/>
</dbReference>
<dbReference type="PANTHER" id="PTHR11728:SF8">
    <property type="entry name" value="GLYCEROL-3-PHOSPHATE DEHYDROGENASE [NAD(+)]-RELATED"/>
    <property type="match status" value="1"/>
</dbReference>
<reference evidence="10" key="1">
    <citation type="submission" date="2017-01" db="EMBL/GenBank/DDBJ databases">
        <title>Comparative genomics of anhydrobiosis in the tardigrade Hypsibius dujardini.</title>
        <authorList>
            <person name="Yoshida Y."/>
            <person name="Koutsovoulos G."/>
            <person name="Laetsch D."/>
            <person name="Stevens L."/>
            <person name="Kumar S."/>
            <person name="Horikawa D."/>
            <person name="Ishino K."/>
            <person name="Komine S."/>
            <person name="Tomita M."/>
            <person name="Blaxter M."/>
            <person name="Arakawa K."/>
        </authorList>
    </citation>
    <scope>NUCLEOTIDE SEQUENCE [LARGE SCALE GENOMIC DNA]</scope>
    <source>
        <strain evidence="10">Z151</strain>
    </source>
</reference>
<dbReference type="EMBL" id="MTYJ01000111">
    <property type="protein sequence ID" value="OQV14073.1"/>
    <property type="molecule type" value="Genomic_DNA"/>
</dbReference>
<comment type="catalytic activity">
    <reaction evidence="4 6">
        <text>sn-glycerol 3-phosphate + NAD(+) = dihydroxyacetone phosphate + NADH + H(+)</text>
        <dbReference type="Rhea" id="RHEA:11092"/>
        <dbReference type="ChEBI" id="CHEBI:15378"/>
        <dbReference type="ChEBI" id="CHEBI:57540"/>
        <dbReference type="ChEBI" id="CHEBI:57597"/>
        <dbReference type="ChEBI" id="CHEBI:57642"/>
        <dbReference type="ChEBI" id="CHEBI:57945"/>
        <dbReference type="EC" id="1.1.1.8"/>
    </reaction>
</comment>
<dbReference type="SUPFAM" id="SSF51735">
    <property type="entry name" value="NAD(P)-binding Rossmann-fold domains"/>
    <property type="match status" value="1"/>
</dbReference>
<evidence type="ECO:0000256" key="1">
    <source>
        <dbReference type="ARBA" id="ARBA00011009"/>
    </source>
</evidence>
<evidence type="ECO:0000259" key="7">
    <source>
        <dbReference type="Pfam" id="PF01210"/>
    </source>
</evidence>
<dbReference type="GO" id="GO:0141152">
    <property type="term" value="F:glycerol-3-phosphate dehydrogenase (NAD+) activity"/>
    <property type="evidence" value="ECO:0007669"/>
    <property type="project" value="UniProtKB-UniRule"/>
</dbReference>
<keyword evidence="3 5" id="KW-0520">NAD</keyword>
<dbReference type="InterPro" id="IPR006168">
    <property type="entry name" value="G3P_DH_NAD-dep"/>
</dbReference>
<dbReference type="PRINTS" id="PR00077">
    <property type="entry name" value="GPDHDRGNASE"/>
</dbReference>
<evidence type="ECO:0000313" key="10">
    <source>
        <dbReference type="Proteomes" id="UP000192578"/>
    </source>
</evidence>
<evidence type="ECO:0000256" key="2">
    <source>
        <dbReference type="ARBA" id="ARBA00023002"/>
    </source>
</evidence>
<dbReference type="AlphaFoldDB" id="A0A1W0WG22"/>
<dbReference type="InterPro" id="IPR006109">
    <property type="entry name" value="G3P_DH_NAD-dep_C"/>
</dbReference>
<dbReference type="Gene3D" id="3.40.50.720">
    <property type="entry name" value="NAD(P)-binding Rossmann-like Domain"/>
    <property type="match status" value="1"/>
</dbReference>
<dbReference type="InterPro" id="IPR017751">
    <property type="entry name" value="G3P_DH_NAD-dep_euk"/>
</dbReference>
<gene>
    <name evidence="9" type="ORF">BV898_11737</name>
</gene>
<dbReference type="OrthoDB" id="10263760at2759"/>
<feature type="domain" description="Glycerol-3-phosphate dehydrogenase NAD-dependent C-terminal" evidence="8">
    <location>
        <begin position="210"/>
        <end position="357"/>
    </location>
</feature>
<proteinExistence type="inferred from homology"/>
<dbReference type="Pfam" id="PF07479">
    <property type="entry name" value="NAD_Gly3P_dh_C"/>
    <property type="match status" value="1"/>
</dbReference>
<evidence type="ECO:0000313" key="9">
    <source>
        <dbReference type="EMBL" id="OQV14073.1"/>
    </source>
</evidence>
<dbReference type="InterPro" id="IPR011128">
    <property type="entry name" value="G3P_DH_NAD-dep_N"/>
</dbReference>
<dbReference type="GO" id="GO:0005975">
    <property type="term" value="P:carbohydrate metabolic process"/>
    <property type="evidence" value="ECO:0007669"/>
    <property type="project" value="InterPro"/>
</dbReference>
<keyword evidence="10" id="KW-1185">Reference proteome</keyword>
<evidence type="ECO:0000256" key="4">
    <source>
        <dbReference type="ARBA" id="ARBA00048683"/>
    </source>
</evidence>
<evidence type="ECO:0000259" key="8">
    <source>
        <dbReference type="Pfam" id="PF07479"/>
    </source>
</evidence>
<dbReference type="FunFam" id="3.40.50.720:FF:000365">
    <property type="entry name" value="Glycerol-3-phosphate dehydrogenase [NAD(+)]"/>
    <property type="match status" value="1"/>
</dbReference>
<sequence>MSGSKKLAAPGLLKVCIVGSGNWGSAVSKLIGANIINAPEFDKTVKMYVFEEILDATFGENSGKKLTAVINTKHENVKYLKGHRLPDNIVAEPDLVVAAQDADYLIFVLPHQFIGKALDNLTGKIKPSAVGMSLVKGLYNPEKTNIRLLSTVITDKLKIPMGVLMGANVANEVADGLFCETTIAFKELKQGQIFKKLMQTPDFRITVIKDVTNAELCGALKNIVAFAAGVSDGVFGEKTNTKAAIIRLGLMEMMKFAEQFFPGGTPETFLQSCGIGDLVTSCFGGRNRKVGEAFAASPAKTLDDLSKEMLGGQQLQGARTAEEVNYFLSHKGKEKDFPLFTAVHQICKKEMAPNKLIDAIRQHPEHHHFRVSVHGFNDERSAAGKPVFIYKNLLQRLITTIVTCSHLATTLAKHLLGWEEGILYFGANEPLGQGIVSLHPDMVDAINTYIHSDKVKLNGPPLISIGQAINGTLN</sequence>
<dbReference type="FunFam" id="1.10.1040.10:FF:000004">
    <property type="entry name" value="Glycerol-3-phosphate dehydrogenase [NAD(+)]"/>
    <property type="match status" value="1"/>
</dbReference>
<organism evidence="9 10">
    <name type="scientific">Hypsibius exemplaris</name>
    <name type="common">Freshwater tardigrade</name>
    <dbReference type="NCBI Taxonomy" id="2072580"/>
    <lineage>
        <taxon>Eukaryota</taxon>
        <taxon>Metazoa</taxon>
        <taxon>Ecdysozoa</taxon>
        <taxon>Tardigrada</taxon>
        <taxon>Eutardigrada</taxon>
        <taxon>Parachela</taxon>
        <taxon>Hypsibioidea</taxon>
        <taxon>Hypsibiidae</taxon>
        <taxon>Hypsibius</taxon>
    </lineage>
</organism>
<dbReference type="InterPro" id="IPR036291">
    <property type="entry name" value="NAD(P)-bd_dom_sf"/>
</dbReference>
<dbReference type="SUPFAM" id="SSF48179">
    <property type="entry name" value="6-phosphogluconate dehydrogenase C-terminal domain-like"/>
    <property type="match status" value="1"/>
</dbReference>
<dbReference type="InterPro" id="IPR008927">
    <property type="entry name" value="6-PGluconate_DH-like_C_sf"/>
</dbReference>
<dbReference type="GO" id="GO:0051287">
    <property type="term" value="F:NAD binding"/>
    <property type="evidence" value="ECO:0007669"/>
    <property type="project" value="UniProtKB-UniRule"/>
</dbReference>